<dbReference type="InterPro" id="IPR037525">
    <property type="entry name" value="Velvet_dom"/>
</dbReference>
<reference evidence="7 8" key="1">
    <citation type="submission" date="2014-04" db="EMBL/GenBank/DDBJ databases">
        <authorList>
            <consortium name="DOE Joint Genome Institute"/>
            <person name="Kuo A."/>
            <person name="Tarkka M."/>
            <person name="Buscot F."/>
            <person name="Kohler A."/>
            <person name="Nagy L.G."/>
            <person name="Floudas D."/>
            <person name="Copeland A."/>
            <person name="Barry K.W."/>
            <person name="Cichocki N."/>
            <person name="Veneault-Fourrey C."/>
            <person name="LaButti K."/>
            <person name="Lindquist E.A."/>
            <person name="Lipzen A."/>
            <person name="Lundell T."/>
            <person name="Morin E."/>
            <person name="Murat C."/>
            <person name="Sun H."/>
            <person name="Tunlid A."/>
            <person name="Henrissat B."/>
            <person name="Grigoriev I.V."/>
            <person name="Hibbett D.S."/>
            <person name="Martin F."/>
            <person name="Nordberg H.P."/>
            <person name="Cantor M.N."/>
            <person name="Hua S.X."/>
        </authorList>
    </citation>
    <scope>NUCLEOTIDE SEQUENCE [LARGE SCALE GENOMIC DNA]</scope>
    <source>
        <strain evidence="7 8">F 1598</strain>
    </source>
</reference>
<keyword evidence="3" id="KW-0804">Transcription</keyword>
<evidence type="ECO:0000256" key="3">
    <source>
        <dbReference type="ARBA" id="ARBA00023163"/>
    </source>
</evidence>
<evidence type="ECO:0000256" key="4">
    <source>
        <dbReference type="ARBA" id="ARBA00023242"/>
    </source>
</evidence>
<feature type="compositionally biased region" description="Pro residues" evidence="5">
    <location>
        <begin position="384"/>
        <end position="401"/>
    </location>
</feature>
<dbReference type="Proteomes" id="UP000054166">
    <property type="component" value="Unassembled WGS sequence"/>
</dbReference>
<feature type="region of interest" description="Disordered" evidence="5">
    <location>
        <begin position="288"/>
        <end position="407"/>
    </location>
</feature>
<reference evidence="8" key="2">
    <citation type="submission" date="2015-01" db="EMBL/GenBank/DDBJ databases">
        <title>Evolutionary Origins and Diversification of the Mycorrhizal Mutualists.</title>
        <authorList>
            <consortium name="DOE Joint Genome Institute"/>
            <consortium name="Mycorrhizal Genomics Consortium"/>
            <person name="Kohler A."/>
            <person name="Kuo A."/>
            <person name="Nagy L.G."/>
            <person name="Floudas D."/>
            <person name="Copeland A."/>
            <person name="Barry K.W."/>
            <person name="Cichocki N."/>
            <person name="Veneault-Fourrey C."/>
            <person name="LaButti K."/>
            <person name="Lindquist E.A."/>
            <person name="Lipzen A."/>
            <person name="Lundell T."/>
            <person name="Morin E."/>
            <person name="Murat C."/>
            <person name="Riley R."/>
            <person name="Ohm R."/>
            <person name="Sun H."/>
            <person name="Tunlid A."/>
            <person name="Henrissat B."/>
            <person name="Grigoriev I.V."/>
            <person name="Hibbett D.S."/>
            <person name="Martin F."/>
        </authorList>
    </citation>
    <scope>NUCLEOTIDE SEQUENCE [LARGE SCALE GENOMIC DNA]</scope>
    <source>
        <strain evidence="8">F 1598</strain>
    </source>
</reference>
<gene>
    <name evidence="7" type="ORF">PILCRDRAFT_811714</name>
</gene>
<dbReference type="PROSITE" id="PS51821">
    <property type="entry name" value="VELVET"/>
    <property type="match status" value="1"/>
</dbReference>
<feature type="compositionally biased region" description="Polar residues" evidence="5">
    <location>
        <begin position="311"/>
        <end position="325"/>
    </location>
</feature>
<feature type="compositionally biased region" description="Low complexity" evidence="5">
    <location>
        <begin position="374"/>
        <end position="383"/>
    </location>
</feature>
<dbReference type="GO" id="GO:0005634">
    <property type="term" value="C:nucleus"/>
    <property type="evidence" value="ECO:0007669"/>
    <property type="project" value="UniProtKB-SubCell"/>
</dbReference>
<organism evidence="7 8">
    <name type="scientific">Piloderma croceum (strain F 1598)</name>
    <dbReference type="NCBI Taxonomy" id="765440"/>
    <lineage>
        <taxon>Eukaryota</taxon>
        <taxon>Fungi</taxon>
        <taxon>Dikarya</taxon>
        <taxon>Basidiomycota</taxon>
        <taxon>Agaricomycotina</taxon>
        <taxon>Agaricomycetes</taxon>
        <taxon>Agaricomycetidae</taxon>
        <taxon>Atheliales</taxon>
        <taxon>Atheliaceae</taxon>
        <taxon>Piloderma</taxon>
    </lineage>
</organism>
<evidence type="ECO:0000256" key="1">
    <source>
        <dbReference type="ARBA" id="ARBA00004123"/>
    </source>
</evidence>
<dbReference type="InterPro" id="IPR038491">
    <property type="entry name" value="Velvet_dom_sf"/>
</dbReference>
<feature type="compositionally biased region" description="Polar residues" evidence="5">
    <location>
        <begin position="360"/>
        <end position="372"/>
    </location>
</feature>
<feature type="compositionally biased region" description="Basic residues" evidence="5">
    <location>
        <begin position="509"/>
        <end position="521"/>
    </location>
</feature>
<comment type="subcellular location">
    <subcellularLocation>
        <location evidence="1">Nucleus</location>
    </subcellularLocation>
</comment>
<feature type="region of interest" description="Disordered" evidence="5">
    <location>
        <begin position="121"/>
        <end position="226"/>
    </location>
</feature>
<keyword evidence="8" id="KW-1185">Reference proteome</keyword>
<name>A0A0C3GHS3_PILCF</name>
<dbReference type="PANTHER" id="PTHR33572">
    <property type="entry name" value="SPORE DEVELOPMENT REGULATOR VOSA"/>
    <property type="match status" value="1"/>
</dbReference>
<dbReference type="Gene3D" id="2.60.40.3960">
    <property type="entry name" value="Velvet domain"/>
    <property type="match status" value="2"/>
</dbReference>
<dbReference type="InterPro" id="IPR021740">
    <property type="entry name" value="Velvet"/>
</dbReference>
<accession>A0A0C3GHS3</accession>
<dbReference type="AlphaFoldDB" id="A0A0C3GHS3"/>
<keyword evidence="2" id="KW-0805">Transcription regulation</keyword>
<sequence length="536" mass="59010">MIQKTNARHGSTAVAPIRALATSGPDHWGSWLDHRYYSLEVVQHPVRARMCGFGDKDRRPLAPAAVCKMIVRREDNSIVEEDDIDISFFLVTVDLWSEDRKQEMNLVLHPSSQERIINTYLAQPKTRRRGTSTAAGSSSKHQQSPGSSHSTPTTSQYTIRPSDPQPSTLTTIIPPQTPQFNTQGYAFPQQSPPMQEQVNYHNSPPPYNTPPETTPPTWGYSSQPTQSLTYDRASSAGFSQSLPSIHSFERTPTAVSGSSTLEPWQNEGNANVTVPAYRAWPTDSAYSTVEPAAPSANASPAYNTAPLDSPIRSSQLPRQGNSWSHTPIPAVSETPAQNRYGQDSFPVSAPPPPQFDDTVYASTPYTQHSSPHASYYPNSNYVNSPPPPPPPPPPSTNPPNPRQSYTRTLVGPLSANACRLKDEHRKPGIFFLFQDLSVRTEGTFRLRLRLMNVGVSDAGPPRTHTDVSPVLAQAFTDPFMVYSAKRFPGVPDTTALSISFGSQGQKLPLRNRHGKSRKRRRGGESDGSDEEDRDDT</sequence>
<dbReference type="PANTHER" id="PTHR33572:SF3">
    <property type="entry name" value="VELVET COMPLEX SUBUNIT B"/>
    <property type="match status" value="1"/>
</dbReference>
<dbReference type="OrthoDB" id="1746739at2759"/>
<feature type="compositionally biased region" description="Low complexity" evidence="5">
    <location>
        <begin position="291"/>
        <end position="306"/>
    </location>
</feature>
<feature type="compositionally biased region" description="Acidic residues" evidence="5">
    <location>
        <begin position="526"/>
        <end position="536"/>
    </location>
</feature>
<feature type="compositionally biased region" description="Low complexity" evidence="5">
    <location>
        <begin position="136"/>
        <end position="156"/>
    </location>
</feature>
<feature type="compositionally biased region" description="Low complexity" evidence="5">
    <location>
        <begin position="165"/>
        <end position="183"/>
    </location>
</feature>
<proteinExistence type="predicted"/>
<dbReference type="Pfam" id="PF11754">
    <property type="entry name" value="Velvet"/>
    <property type="match status" value="1"/>
</dbReference>
<dbReference type="HOGENOM" id="CLU_022491_4_0_1"/>
<keyword evidence="4" id="KW-0539">Nucleus</keyword>
<feature type="region of interest" description="Disordered" evidence="5">
    <location>
        <begin position="499"/>
        <end position="536"/>
    </location>
</feature>
<feature type="compositionally biased region" description="Polar residues" evidence="5">
    <location>
        <begin position="188"/>
        <end position="202"/>
    </location>
</feature>
<evidence type="ECO:0000313" key="7">
    <source>
        <dbReference type="EMBL" id="KIM91204.1"/>
    </source>
</evidence>
<dbReference type="STRING" id="765440.A0A0C3GHS3"/>
<evidence type="ECO:0000256" key="2">
    <source>
        <dbReference type="ARBA" id="ARBA00023015"/>
    </source>
</evidence>
<evidence type="ECO:0000259" key="6">
    <source>
        <dbReference type="PROSITE" id="PS51821"/>
    </source>
</evidence>
<evidence type="ECO:0000313" key="8">
    <source>
        <dbReference type="Proteomes" id="UP000054166"/>
    </source>
</evidence>
<dbReference type="InParanoid" id="A0A0C3GHS3"/>
<protein>
    <recommendedName>
        <fullName evidence="6">Velvet domain-containing protein</fullName>
    </recommendedName>
</protein>
<feature type="domain" description="Velvet" evidence="6">
    <location>
        <begin position="29"/>
        <end position="510"/>
    </location>
</feature>
<feature type="compositionally biased region" description="Pro residues" evidence="5">
    <location>
        <begin position="203"/>
        <end position="214"/>
    </location>
</feature>
<dbReference type="EMBL" id="KN832972">
    <property type="protein sequence ID" value="KIM91204.1"/>
    <property type="molecule type" value="Genomic_DNA"/>
</dbReference>
<evidence type="ECO:0000256" key="5">
    <source>
        <dbReference type="SAM" id="MobiDB-lite"/>
    </source>
</evidence>